<keyword evidence="4" id="KW-0521">NADP</keyword>
<evidence type="ECO:0000313" key="9">
    <source>
        <dbReference type="Proteomes" id="UP000297245"/>
    </source>
</evidence>
<dbReference type="SUPFAM" id="SSF51395">
    <property type="entry name" value="FMN-linked oxidoreductases"/>
    <property type="match status" value="1"/>
</dbReference>
<evidence type="ECO:0000256" key="5">
    <source>
        <dbReference type="ARBA" id="ARBA00023002"/>
    </source>
</evidence>
<keyword evidence="9" id="KW-1185">Reference proteome</keyword>
<sequence>MILIDHNKLSVGGIVSGGFGFTFVEATAVTPEGRITPENLGIWQDSQIEPLKQLVDFAHSQGRKIDIQLAHSGRKGSAAGDLPIAAPSAVSFSETSPVPHELTKAEISNLVKAWADAARRALRAGFDVIQIHNAHGYLLDEFISPIANKRTDECGGSFENRIGFTPEVVDAVRGVVPESMSVFLRFVALLVFVFVFLFFFFLFSVSADEPSWTNADTIRLVPILLEHGLDFLDVSSVGNSPNQSLGFLGAQQEHAKEIKQKLLVGTVGGIKEGFQAEKYLQEGVADVVSVGRQTQKEPGIVWRFAEELGVMIHVANQIAWGFYGRGVAKLDLKARTLPNRSIILNTPN</sequence>
<feature type="domain" description="NADH:flavin oxidoreductase/NADH oxidase N-terminal" evidence="7">
    <location>
        <begin position="18"/>
        <end position="307"/>
    </location>
</feature>
<evidence type="ECO:0000259" key="7">
    <source>
        <dbReference type="Pfam" id="PF00724"/>
    </source>
</evidence>
<dbReference type="InterPro" id="IPR044152">
    <property type="entry name" value="YqjM-like"/>
</dbReference>
<organism evidence="8 9">
    <name type="scientific">Dendrothele bispora (strain CBS 962.96)</name>
    <dbReference type="NCBI Taxonomy" id="1314807"/>
    <lineage>
        <taxon>Eukaryota</taxon>
        <taxon>Fungi</taxon>
        <taxon>Dikarya</taxon>
        <taxon>Basidiomycota</taxon>
        <taxon>Agaricomycotina</taxon>
        <taxon>Agaricomycetes</taxon>
        <taxon>Agaricomycetidae</taxon>
        <taxon>Agaricales</taxon>
        <taxon>Agaricales incertae sedis</taxon>
        <taxon>Dendrothele</taxon>
    </lineage>
</organism>
<feature type="transmembrane region" description="Helical" evidence="6">
    <location>
        <begin position="182"/>
        <end position="203"/>
    </location>
</feature>
<dbReference type="GO" id="GO:0003959">
    <property type="term" value="F:NADPH dehydrogenase activity"/>
    <property type="evidence" value="ECO:0007669"/>
    <property type="project" value="InterPro"/>
</dbReference>
<keyword evidence="6" id="KW-0472">Membrane</keyword>
<comment type="cofactor">
    <cofactor evidence="1">
        <name>FMN</name>
        <dbReference type="ChEBI" id="CHEBI:58210"/>
    </cofactor>
</comment>
<reference evidence="8 9" key="1">
    <citation type="journal article" date="2019" name="Nat. Ecol. Evol.">
        <title>Megaphylogeny resolves global patterns of mushroom evolution.</title>
        <authorList>
            <person name="Varga T."/>
            <person name="Krizsan K."/>
            <person name="Foldi C."/>
            <person name="Dima B."/>
            <person name="Sanchez-Garcia M."/>
            <person name="Sanchez-Ramirez S."/>
            <person name="Szollosi G.J."/>
            <person name="Szarkandi J.G."/>
            <person name="Papp V."/>
            <person name="Albert L."/>
            <person name="Andreopoulos W."/>
            <person name="Angelini C."/>
            <person name="Antonin V."/>
            <person name="Barry K.W."/>
            <person name="Bougher N.L."/>
            <person name="Buchanan P."/>
            <person name="Buyck B."/>
            <person name="Bense V."/>
            <person name="Catcheside P."/>
            <person name="Chovatia M."/>
            <person name="Cooper J."/>
            <person name="Damon W."/>
            <person name="Desjardin D."/>
            <person name="Finy P."/>
            <person name="Geml J."/>
            <person name="Haridas S."/>
            <person name="Hughes K."/>
            <person name="Justo A."/>
            <person name="Karasinski D."/>
            <person name="Kautmanova I."/>
            <person name="Kiss B."/>
            <person name="Kocsube S."/>
            <person name="Kotiranta H."/>
            <person name="LaButti K.M."/>
            <person name="Lechner B.E."/>
            <person name="Liimatainen K."/>
            <person name="Lipzen A."/>
            <person name="Lukacs Z."/>
            <person name="Mihaltcheva S."/>
            <person name="Morgado L.N."/>
            <person name="Niskanen T."/>
            <person name="Noordeloos M.E."/>
            <person name="Ohm R.A."/>
            <person name="Ortiz-Santana B."/>
            <person name="Ovrebo C."/>
            <person name="Racz N."/>
            <person name="Riley R."/>
            <person name="Savchenko A."/>
            <person name="Shiryaev A."/>
            <person name="Soop K."/>
            <person name="Spirin V."/>
            <person name="Szebenyi C."/>
            <person name="Tomsovsky M."/>
            <person name="Tulloss R.E."/>
            <person name="Uehling J."/>
            <person name="Grigoriev I.V."/>
            <person name="Vagvolgyi C."/>
            <person name="Papp T."/>
            <person name="Martin F.M."/>
            <person name="Miettinen O."/>
            <person name="Hibbett D.S."/>
            <person name="Nagy L.G."/>
        </authorList>
    </citation>
    <scope>NUCLEOTIDE SEQUENCE [LARGE SCALE GENOMIC DNA]</scope>
    <source>
        <strain evidence="8 9">CBS 962.96</strain>
    </source>
</reference>
<gene>
    <name evidence="8" type="ORF">K435DRAFT_822827</name>
</gene>
<keyword evidence="6" id="KW-1133">Transmembrane helix</keyword>
<dbReference type="OrthoDB" id="72788at2759"/>
<dbReference type="AlphaFoldDB" id="A0A4S8L624"/>
<dbReference type="Pfam" id="PF00724">
    <property type="entry name" value="Oxidored_FMN"/>
    <property type="match status" value="1"/>
</dbReference>
<proteinExistence type="predicted"/>
<dbReference type="Proteomes" id="UP000297245">
    <property type="component" value="Unassembled WGS sequence"/>
</dbReference>
<dbReference type="InterPro" id="IPR001155">
    <property type="entry name" value="OxRdtase_FMN_N"/>
</dbReference>
<evidence type="ECO:0000256" key="2">
    <source>
        <dbReference type="ARBA" id="ARBA00022630"/>
    </source>
</evidence>
<protein>
    <submittedName>
        <fullName evidence="8">FMN-linked oxidoreductase</fullName>
    </submittedName>
</protein>
<evidence type="ECO:0000256" key="4">
    <source>
        <dbReference type="ARBA" id="ARBA00022857"/>
    </source>
</evidence>
<evidence type="ECO:0000313" key="8">
    <source>
        <dbReference type="EMBL" id="THU84059.1"/>
    </source>
</evidence>
<dbReference type="PANTHER" id="PTHR43303">
    <property type="entry name" value="NADPH DEHYDROGENASE C23G7.10C-RELATED"/>
    <property type="match status" value="1"/>
</dbReference>
<dbReference type="PANTHER" id="PTHR43303:SF4">
    <property type="entry name" value="NADPH DEHYDROGENASE C23G7.10C-RELATED"/>
    <property type="match status" value="1"/>
</dbReference>
<evidence type="ECO:0000256" key="6">
    <source>
        <dbReference type="SAM" id="Phobius"/>
    </source>
</evidence>
<keyword evidence="3" id="KW-0288">FMN</keyword>
<evidence type="ECO:0000256" key="1">
    <source>
        <dbReference type="ARBA" id="ARBA00001917"/>
    </source>
</evidence>
<dbReference type="GO" id="GO:0010181">
    <property type="term" value="F:FMN binding"/>
    <property type="evidence" value="ECO:0007669"/>
    <property type="project" value="InterPro"/>
</dbReference>
<keyword evidence="5" id="KW-0560">Oxidoreductase</keyword>
<name>A0A4S8L624_DENBC</name>
<dbReference type="GO" id="GO:0050661">
    <property type="term" value="F:NADP binding"/>
    <property type="evidence" value="ECO:0007669"/>
    <property type="project" value="InterPro"/>
</dbReference>
<accession>A0A4S8L624</accession>
<dbReference type="EMBL" id="ML179625">
    <property type="protein sequence ID" value="THU84059.1"/>
    <property type="molecule type" value="Genomic_DNA"/>
</dbReference>
<keyword evidence="6" id="KW-0812">Transmembrane</keyword>
<dbReference type="InterPro" id="IPR013785">
    <property type="entry name" value="Aldolase_TIM"/>
</dbReference>
<evidence type="ECO:0000256" key="3">
    <source>
        <dbReference type="ARBA" id="ARBA00022643"/>
    </source>
</evidence>
<dbReference type="Gene3D" id="3.20.20.70">
    <property type="entry name" value="Aldolase class I"/>
    <property type="match status" value="1"/>
</dbReference>
<keyword evidence="2" id="KW-0285">Flavoprotein</keyword>